<name>D7B9Q6_NOCDD</name>
<feature type="compositionally biased region" description="Pro residues" evidence="9">
    <location>
        <begin position="504"/>
        <end position="522"/>
    </location>
</feature>
<dbReference type="Pfam" id="PF00069">
    <property type="entry name" value="Pkinase"/>
    <property type="match status" value="1"/>
</dbReference>
<keyword evidence="10" id="KW-0472">Membrane</keyword>
<reference evidence="12 13" key="1">
    <citation type="journal article" date="2010" name="Stand. Genomic Sci.">
        <title>Complete genome sequence of Nocardiopsis dassonvillei type strain (IMRU 509).</title>
        <authorList>
            <person name="Sun H."/>
            <person name="Lapidus A."/>
            <person name="Nolan M."/>
            <person name="Lucas S."/>
            <person name="Del Rio T.G."/>
            <person name="Tice H."/>
            <person name="Cheng J.F."/>
            <person name="Tapia R."/>
            <person name="Han C."/>
            <person name="Goodwin L."/>
            <person name="Pitluck S."/>
            <person name="Pagani I."/>
            <person name="Ivanova N."/>
            <person name="Mavromatis K."/>
            <person name="Mikhailova N."/>
            <person name="Pati A."/>
            <person name="Chen A."/>
            <person name="Palaniappan K."/>
            <person name="Land M."/>
            <person name="Hauser L."/>
            <person name="Chang Y.J."/>
            <person name="Jeffries C.D."/>
            <person name="Djao O.D."/>
            <person name="Rohde M."/>
            <person name="Sikorski J."/>
            <person name="Goker M."/>
            <person name="Woyke T."/>
            <person name="Bristow J."/>
            <person name="Eisen J.A."/>
            <person name="Markowitz V."/>
            <person name="Hugenholtz P."/>
            <person name="Kyrpides N.C."/>
            <person name="Klenk H.P."/>
        </authorList>
    </citation>
    <scope>NUCLEOTIDE SEQUENCE [LARGE SCALE GENOMIC DNA]</scope>
    <source>
        <strain evidence="13">ATCC 23218 / DSM 43111 / CIP 107115 / JCM 7437 / KCTC 9190 / NBRC 14626 / NCTC 10488 / NRRL B-5397 / IMRU 509</strain>
        <plasmid evidence="13">Chromosome 2</plasmid>
    </source>
</reference>
<feature type="compositionally biased region" description="Basic and acidic residues" evidence="9">
    <location>
        <begin position="416"/>
        <end position="438"/>
    </location>
</feature>
<keyword evidence="6" id="KW-0067">ATP-binding</keyword>
<evidence type="ECO:0000256" key="3">
    <source>
        <dbReference type="ARBA" id="ARBA00022679"/>
    </source>
</evidence>
<dbReference type="CDD" id="cd00063">
    <property type="entry name" value="FN3"/>
    <property type="match status" value="1"/>
</dbReference>
<dbReference type="STRING" id="446468.Ndas_5535"/>
<keyword evidence="7" id="KW-0378">Hydrolase</keyword>
<feature type="region of interest" description="Disordered" evidence="9">
    <location>
        <begin position="268"/>
        <end position="569"/>
    </location>
</feature>
<evidence type="ECO:0000256" key="10">
    <source>
        <dbReference type="SAM" id="Phobius"/>
    </source>
</evidence>
<evidence type="ECO:0000256" key="5">
    <source>
        <dbReference type="ARBA" id="ARBA00022777"/>
    </source>
</evidence>
<dbReference type="InterPro" id="IPR003961">
    <property type="entry name" value="FN3_dom"/>
</dbReference>
<dbReference type="Gene3D" id="1.10.510.10">
    <property type="entry name" value="Transferase(Phosphotransferase) domain 1"/>
    <property type="match status" value="1"/>
</dbReference>
<dbReference type="PROSITE" id="PS50011">
    <property type="entry name" value="PROTEIN_KINASE_DOM"/>
    <property type="match status" value="1"/>
</dbReference>
<evidence type="ECO:0000313" key="13">
    <source>
        <dbReference type="Proteomes" id="UP000002219"/>
    </source>
</evidence>
<keyword evidence="3" id="KW-0808">Transferase</keyword>
<sequence length="731" mass="74561">MSEMGNGSLVAGFHSLEVLHRGADSTVYRALRDADGGPAVVKVMRGADGEAEVERLCEIAGFPGVVPVLGHGRTSSGRPFVAMDHCAGGDYAARLRLHRPLPVEEVVGAGLAVAGALEAVHGRGLLHHGVEPANLLLSGEEVVLADAGAVLPTGAVPPAVGLDPGALAYAPPEALRGERPSEASDVYRLAATLWTLLSGHPPFSDGQRGIADPFDHRERVLGARPPGSPRADLPAALRAALDRALAKDPSERFPSAAEFAEALAAPAAGVPGAAEEDVRTESGALPPEEGTAPPPGHAAAGEESSGPADPWWGSGPGTEEPPADGGAADEWWGQAPTWGEDSADDGSSDEWWGQAPEPGEPPVGQGVVDGWSERDPVPDEDRADGAADTWRRQDPEPLDDDTADAWWEEDPAGRGAEPEADRATPVRWDAGEPERPEEAPAAAPLADGPREPGLAQWIQAAGDEPESPGGERPGTSDPHAGTSDGPPVAERPEDPWAGLDAWSGPPPRQVAAPSAPPVPAAEPPAFGGPSALAGPPVSAPRPPTADPYAFPTPQRSAAPGQTWARPARSGRRRPLVIAAVAASALALATVLVGAVVVLLPLGGGGREQDGSAGAEETQAGPESARGQEDEPPAPPAAVNEEAAPTDVRLEDSGDTVLLTWTDNSGGAVAHHVVGGPVGTVYAPLADVGPGGTRAEVSGLDADEEYCFTVIAVVTVDEVAYSEEACTDRSGG</sequence>
<dbReference type="InterPro" id="IPR011009">
    <property type="entry name" value="Kinase-like_dom_sf"/>
</dbReference>
<dbReference type="InterPro" id="IPR000719">
    <property type="entry name" value="Prot_kinase_dom"/>
</dbReference>
<dbReference type="GO" id="GO:0005524">
    <property type="term" value="F:ATP binding"/>
    <property type="evidence" value="ECO:0007669"/>
    <property type="project" value="UniProtKB-KW"/>
</dbReference>
<dbReference type="Proteomes" id="UP000002219">
    <property type="component" value="Chromosome 2"/>
</dbReference>
<proteinExistence type="predicted"/>
<dbReference type="eggNOG" id="COG0457">
    <property type="taxonomic scope" value="Bacteria"/>
</dbReference>
<keyword evidence="8" id="KW-0119">Carbohydrate metabolism</keyword>
<evidence type="ECO:0000256" key="8">
    <source>
        <dbReference type="ARBA" id="ARBA00023326"/>
    </source>
</evidence>
<feature type="transmembrane region" description="Helical" evidence="10">
    <location>
        <begin position="575"/>
        <end position="599"/>
    </location>
</feature>
<dbReference type="SUPFAM" id="SSF56112">
    <property type="entry name" value="Protein kinase-like (PK-like)"/>
    <property type="match status" value="1"/>
</dbReference>
<evidence type="ECO:0000256" key="1">
    <source>
        <dbReference type="ARBA" id="ARBA00012513"/>
    </source>
</evidence>
<keyword evidence="13" id="KW-1185">Reference proteome</keyword>
<feature type="compositionally biased region" description="Basic and acidic residues" evidence="9">
    <location>
        <begin position="371"/>
        <end position="395"/>
    </location>
</feature>
<protein>
    <recommendedName>
        <fullName evidence="1">non-specific serine/threonine protein kinase</fullName>
        <ecNumber evidence="1">2.7.11.1</ecNumber>
    </recommendedName>
</protein>
<keyword evidence="7" id="KW-0326">Glycosidase</keyword>
<evidence type="ECO:0000256" key="7">
    <source>
        <dbReference type="ARBA" id="ARBA00023295"/>
    </source>
</evidence>
<evidence type="ECO:0000259" key="11">
    <source>
        <dbReference type="PROSITE" id="PS50011"/>
    </source>
</evidence>
<evidence type="ECO:0000256" key="6">
    <source>
        <dbReference type="ARBA" id="ARBA00022840"/>
    </source>
</evidence>
<dbReference type="PANTHER" id="PTHR43289">
    <property type="entry name" value="MITOGEN-ACTIVATED PROTEIN KINASE KINASE KINASE 20-RELATED"/>
    <property type="match status" value="1"/>
</dbReference>
<geneLocation type="plasmid" evidence="13">
    <name>pNDAS01</name>
</geneLocation>
<feature type="region of interest" description="Disordered" evidence="9">
    <location>
        <begin position="605"/>
        <end position="647"/>
    </location>
</feature>
<dbReference type="InterPro" id="IPR013783">
    <property type="entry name" value="Ig-like_fold"/>
</dbReference>
<dbReference type="SUPFAM" id="SSF49265">
    <property type="entry name" value="Fibronectin type III"/>
    <property type="match status" value="1"/>
</dbReference>
<organism evidence="12 13">
    <name type="scientific">Nocardiopsis dassonvillei (strain ATCC 23218 / DSM 43111 / CIP 107115 / JCM 7437 / KCTC 9190 / NBRC 14626 / NCTC 10488 / NRRL B-5397 / IMRU 509)</name>
    <name type="common">Actinomadura dassonvillei</name>
    <dbReference type="NCBI Taxonomy" id="446468"/>
    <lineage>
        <taxon>Bacteria</taxon>
        <taxon>Bacillati</taxon>
        <taxon>Actinomycetota</taxon>
        <taxon>Actinomycetes</taxon>
        <taxon>Streptosporangiales</taxon>
        <taxon>Nocardiopsidaceae</taxon>
        <taxon>Nocardiopsis</taxon>
    </lineage>
</organism>
<dbReference type="CDD" id="cd14014">
    <property type="entry name" value="STKc_PknB_like"/>
    <property type="match status" value="1"/>
</dbReference>
<dbReference type="Gene3D" id="2.60.40.10">
    <property type="entry name" value="Immunoglobulins"/>
    <property type="match status" value="1"/>
</dbReference>
<dbReference type="PANTHER" id="PTHR43289:SF6">
    <property type="entry name" value="SERINE_THREONINE-PROTEIN KINASE NEKL-3"/>
    <property type="match status" value="1"/>
</dbReference>
<keyword evidence="8" id="KW-0624">Polysaccharide degradation</keyword>
<dbReference type="EMBL" id="CP002041">
    <property type="protein sequence ID" value="ADH70914.1"/>
    <property type="molecule type" value="Genomic_DNA"/>
</dbReference>
<evidence type="ECO:0000256" key="4">
    <source>
        <dbReference type="ARBA" id="ARBA00022741"/>
    </source>
</evidence>
<feature type="domain" description="Protein kinase" evidence="11">
    <location>
        <begin position="13"/>
        <end position="264"/>
    </location>
</feature>
<dbReference type="eggNOG" id="COG0515">
    <property type="taxonomic scope" value="Bacteria"/>
</dbReference>
<evidence type="ECO:0000313" key="12">
    <source>
        <dbReference type="EMBL" id="ADH70914.1"/>
    </source>
</evidence>
<feature type="compositionally biased region" description="Acidic residues" evidence="9">
    <location>
        <begin position="396"/>
        <end position="410"/>
    </location>
</feature>
<dbReference type="GO" id="GO:0000272">
    <property type="term" value="P:polysaccharide catabolic process"/>
    <property type="evidence" value="ECO:0007669"/>
    <property type="project" value="UniProtKB-KW"/>
</dbReference>
<feature type="compositionally biased region" description="Low complexity" evidence="9">
    <location>
        <begin position="283"/>
        <end position="303"/>
    </location>
</feature>
<keyword evidence="10" id="KW-1133">Transmembrane helix</keyword>
<accession>D7B9Q6</accession>
<keyword evidence="5 12" id="KW-0418">Kinase</keyword>
<keyword evidence="10" id="KW-0812">Transmembrane</keyword>
<dbReference type="GO" id="GO:0016798">
    <property type="term" value="F:hydrolase activity, acting on glycosyl bonds"/>
    <property type="evidence" value="ECO:0007669"/>
    <property type="project" value="UniProtKB-KW"/>
</dbReference>
<evidence type="ECO:0000256" key="9">
    <source>
        <dbReference type="SAM" id="MobiDB-lite"/>
    </source>
</evidence>
<dbReference type="EC" id="2.7.11.1" evidence="1"/>
<keyword evidence="4" id="KW-0547">Nucleotide-binding</keyword>
<dbReference type="InterPro" id="IPR036116">
    <property type="entry name" value="FN3_sf"/>
</dbReference>
<dbReference type="KEGG" id="nda:Ndas_5535"/>
<feature type="compositionally biased region" description="Low complexity" evidence="9">
    <location>
        <begin position="349"/>
        <end position="368"/>
    </location>
</feature>
<keyword evidence="2 12" id="KW-0723">Serine/threonine-protein kinase</keyword>
<dbReference type="GO" id="GO:0004674">
    <property type="term" value="F:protein serine/threonine kinase activity"/>
    <property type="evidence" value="ECO:0007669"/>
    <property type="project" value="UniProtKB-KW"/>
</dbReference>
<evidence type="ECO:0000256" key="2">
    <source>
        <dbReference type="ARBA" id="ARBA00022527"/>
    </source>
</evidence>
<gene>
    <name evidence="12" type="ordered locus">Ndas_5535</name>
</gene>
<dbReference type="OrthoDB" id="9762169at2"/>
<dbReference type="AlphaFoldDB" id="D7B9Q6"/>
<dbReference type="HOGENOM" id="CLU_378916_0_0_11"/>